<keyword evidence="6 9" id="KW-0547">Nucleotide-binding</keyword>
<dbReference type="FunFam" id="3.30.1300.10:FF:000001">
    <property type="entry name" value="Pantothenate synthetase"/>
    <property type="match status" value="1"/>
</dbReference>
<evidence type="ECO:0000313" key="11">
    <source>
        <dbReference type="Proteomes" id="UP000183557"/>
    </source>
</evidence>
<comment type="pathway">
    <text evidence="1 9">Cofactor biosynthesis; (R)-pantothenate biosynthesis; (R)-pantothenate from (R)-pantoate and beta-alanine: step 1/1.</text>
</comment>
<feature type="binding site" evidence="9">
    <location>
        <position position="61"/>
    </location>
    <ligand>
        <name>beta-alanine</name>
        <dbReference type="ChEBI" id="CHEBI:57966"/>
    </ligand>
</feature>
<feature type="binding site" evidence="9">
    <location>
        <position position="176"/>
    </location>
    <ligand>
        <name>ATP</name>
        <dbReference type="ChEBI" id="CHEBI:30616"/>
    </ligand>
</feature>
<feature type="binding site" evidence="9">
    <location>
        <position position="61"/>
    </location>
    <ligand>
        <name>(R)-pantoate</name>
        <dbReference type="ChEBI" id="CHEBI:15980"/>
    </ligand>
</feature>
<dbReference type="GO" id="GO:0005524">
    <property type="term" value="F:ATP binding"/>
    <property type="evidence" value="ECO:0007669"/>
    <property type="project" value="UniProtKB-KW"/>
</dbReference>
<feature type="active site" description="Proton donor" evidence="9">
    <location>
        <position position="37"/>
    </location>
</feature>
<evidence type="ECO:0000256" key="7">
    <source>
        <dbReference type="ARBA" id="ARBA00022840"/>
    </source>
</evidence>
<proteinExistence type="inferred from homology"/>
<dbReference type="NCBIfam" id="TIGR00125">
    <property type="entry name" value="cyt_tran_rel"/>
    <property type="match status" value="1"/>
</dbReference>
<dbReference type="InterPro" id="IPR003721">
    <property type="entry name" value="Pantoate_ligase"/>
</dbReference>
<name>A0A1I3W049_HALDA</name>
<evidence type="ECO:0000313" key="10">
    <source>
        <dbReference type="EMBL" id="SFJ99856.1"/>
    </source>
</evidence>
<dbReference type="NCBIfam" id="TIGR00018">
    <property type="entry name" value="panC"/>
    <property type="match status" value="1"/>
</dbReference>
<dbReference type="Pfam" id="PF02569">
    <property type="entry name" value="Pantoate_ligase"/>
    <property type="match status" value="1"/>
</dbReference>
<comment type="similarity">
    <text evidence="2 9">Belongs to the pantothenate synthetase family.</text>
</comment>
<feature type="binding site" evidence="9">
    <location>
        <begin position="30"/>
        <end position="37"/>
    </location>
    <ligand>
        <name>ATP</name>
        <dbReference type="ChEBI" id="CHEBI:30616"/>
    </ligand>
</feature>
<dbReference type="Gene3D" id="3.40.50.620">
    <property type="entry name" value="HUPs"/>
    <property type="match status" value="1"/>
</dbReference>
<dbReference type="InterPro" id="IPR042176">
    <property type="entry name" value="Pantoate_ligase_C"/>
</dbReference>
<dbReference type="GO" id="GO:0015940">
    <property type="term" value="P:pantothenate biosynthetic process"/>
    <property type="evidence" value="ECO:0007669"/>
    <property type="project" value="UniProtKB-UniRule"/>
</dbReference>
<dbReference type="EC" id="6.3.2.1" evidence="9"/>
<organism evidence="10 11">
    <name type="scientific">Halobacillus dabanensis</name>
    <dbReference type="NCBI Taxonomy" id="240302"/>
    <lineage>
        <taxon>Bacteria</taxon>
        <taxon>Bacillati</taxon>
        <taxon>Bacillota</taxon>
        <taxon>Bacilli</taxon>
        <taxon>Bacillales</taxon>
        <taxon>Bacillaceae</taxon>
        <taxon>Halobacillus</taxon>
    </lineage>
</organism>
<keyword evidence="11" id="KW-1185">Reference proteome</keyword>
<comment type="subcellular location">
    <subcellularLocation>
        <location evidence="9">Cytoplasm</location>
    </subcellularLocation>
</comment>
<keyword evidence="7 9" id="KW-0067">ATP-binding</keyword>
<keyword evidence="4 9" id="KW-0436">Ligase</keyword>
<keyword evidence="5 9" id="KW-0566">Pantothenate biosynthesis</keyword>
<dbReference type="RefSeq" id="WP_075036698.1">
    <property type="nucleotide sequence ID" value="NZ_FOSB01000006.1"/>
</dbReference>
<dbReference type="InterPro" id="IPR004821">
    <property type="entry name" value="Cyt_trans-like"/>
</dbReference>
<accession>A0A1I3W049</accession>
<dbReference type="OrthoDB" id="9773087at2"/>
<dbReference type="GO" id="GO:0004592">
    <property type="term" value="F:pantoate-beta-alanine ligase activity"/>
    <property type="evidence" value="ECO:0007669"/>
    <property type="project" value="UniProtKB-UniRule"/>
</dbReference>
<feature type="binding site" evidence="9">
    <location>
        <begin position="184"/>
        <end position="187"/>
    </location>
    <ligand>
        <name>ATP</name>
        <dbReference type="ChEBI" id="CHEBI:30616"/>
    </ligand>
</feature>
<dbReference type="CDD" id="cd00560">
    <property type="entry name" value="PanC"/>
    <property type="match status" value="1"/>
</dbReference>
<comment type="subunit">
    <text evidence="9">Homodimer.</text>
</comment>
<dbReference type="Gene3D" id="3.30.1300.10">
    <property type="entry name" value="Pantoate-beta-alanine ligase, C-terminal domain"/>
    <property type="match status" value="1"/>
</dbReference>
<evidence type="ECO:0000256" key="2">
    <source>
        <dbReference type="ARBA" id="ARBA00009256"/>
    </source>
</evidence>
<sequence>MRVSKEIHEVQKVVKDWTKKGKSIGFVPTMGFLHEGHIRLIQEARKENDKVILSIFINPLQFGVGEDLDTYPRDADHDRNIAEEQGVDLVFLPENATMYPSPLTVEMSVTKRTEALCGKSRPGHFDGVVTVLTKLFNITQPDNTYFGMKDAQQVAVVDALINDHNIPVKLVAVPTVREEDGLAKSSRNIHLTEKERKEAPAIQESLQIGRQIVQEGQKDPSEVIQATQKFLEQRTHGKIDYIELLSYPELESIEEINRPVILAVAVFYEKVRLIDNVIFYEDGEDYTG</sequence>
<dbReference type="GO" id="GO:0005829">
    <property type="term" value="C:cytosol"/>
    <property type="evidence" value="ECO:0007669"/>
    <property type="project" value="TreeGrafter"/>
</dbReference>
<comment type="catalytic activity">
    <reaction evidence="8 9">
        <text>(R)-pantoate + beta-alanine + ATP = (R)-pantothenate + AMP + diphosphate + H(+)</text>
        <dbReference type="Rhea" id="RHEA:10912"/>
        <dbReference type="ChEBI" id="CHEBI:15378"/>
        <dbReference type="ChEBI" id="CHEBI:15980"/>
        <dbReference type="ChEBI" id="CHEBI:29032"/>
        <dbReference type="ChEBI" id="CHEBI:30616"/>
        <dbReference type="ChEBI" id="CHEBI:33019"/>
        <dbReference type="ChEBI" id="CHEBI:57966"/>
        <dbReference type="ChEBI" id="CHEBI:456215"/>
        <dbReference type="EC" id="6.3.2.1"/>
    </reaction>
</comment>
<evidence type="ECO:0000256" key="8">
    <source>
        <dbReference type="ARBA" id="ARBA00048258"/>
    </source>
</evidence>
<evidence type="ECO:0000256" key="5">
    <source>
        <dbReference type="ARBA" id="ARBA00022655"/>
    </source>
</evidence>
<keyword evidence="3 9" id="KW-0963">Cytoplasm</keyword>
<comment type="function">
    <text evidence="9">Catalyzes the condensation of pantoate with beta-alanine in an ATP-dependent reaction via a pantoyl-adenylate intermediate.</text>
</comment>
<evidence type="ECO:0000256" key="4">
    <source>
        <dbReference type="ARBA" id="ARBA00022598"/>
    </source>
</evidence>
<comment type="miscellaneous">
    <text evidence="9">The reaction proceeds by a bi uni uni bi ping pong mechanism.</text>
</comment>
<dbReference type="PANTHER" id="PTHR21299">
    <property type="entry name" value="CYTIDYLATE KINASE/PANTOATE-BETA-ALANINE LIGASE"/>
    <property type="match status" value="1"/>
</dbReference>
<dbReference type="PANTHER" id="PTHR21299:SF1">
    <property type="entry name" value="PANTOATE--BETA-ALANINE LIGASE"/>
    <property type="match status" value="1"/>
</dbReference>
<feature type="binding site" evidence="9">
    <location>
        <position position="153"/>
    </location>
    <ligand>
        <name>(R)-pantoate</name>
        <dbReference type="ChEBI" id="CHEBI:15980"/>
    </ligand>
</feature>
<dbReference type="HAMAP" id="MF_00158">
    <property type="entry name" value="PanC"/>
    <property type="match status" value="1"/>
</dbReference>
<dbReference type="AlphaFoldDB" id="A0A1I3W049"/>
<feature type="binding site" evidence="9">
    <location>
        <begin position="147"/>
        <end position="150"/>
    </location>
    <ligand>
        <name>ATP</name>
        <dbReference type="ChEBI" id="CHEBI:30616"/>
    </ligand>
</feature>
<protein>
    <recommendedName>
        <fullName evidence="9">Pantothenate synthetase</fullName>
        <shortName evidence="9">PS</shortName>
        <ecNumber evidence="9">6.3.2.1</ecNumber>
    </recommendedName>
    <alternativeName>
        <fullName evidence="9">Pantoate--beta-alanine ligase</fullName>
    </alternativeName>
    <alternativeName>
        <fullName evidence="9">Pantoate-activating enzyme</fullName>
    </alternativeName>
</protein>
<dbReference type="EMBL" id="FOSB01000006">
    <property type="protein sequence ID" value="SFJ99856.1"/>
    <property type="molecule type" value="Genomic_DNA"/>
</dbReference>
<evidence type="ECO:0000256" key="9">
    <source>
        <dbReference type="HAMAP-Rule" id="MF_00158"/>
    </source>
</evidence>
<evidence type="ECO:0000256" key="6">
    <source>
        <dbReference type="ARBA" id="ARBA00022741"/>
    </source>
</evidence>
<dbReference type="UniPathway" id="UPA00028">
    <property type="reaction ID" value="UER00005"/>
</dbReference>
<dbReference type="InterPro" id="IPR014729">
    <property type="entry name" value="Rossmann-like_a/b/a_fold"/>
</dbReference>
<gene>
    <name evidence="9" type="primary">panC</name>
    <name evidence="10" type="ORF">SAMN04487936_10681</name>
</gene>
<dbReference type="FunFam" id="3.40.50.620:FF:000013">
    <property type="entry name" value="Pantothenate synthetase"/>
    <property type="match status" value="1"/>
</dbReference>
<evidence type="ECO:0000256" key="3">
    <source>
        <dbReference type="ARBA" id="ARBA00022490"/>
    </source>
</evidence>
<dbReference type="Proteomes" id="UP000183557">
    <property type="component" value="Unassembled WGS sequence"/>
</dbReference>
<evidence type="ECO:0000256" key="1">
    <source>
        <dbReference type="ARBA" id="ARBA00004990"/>
    </source>
</evidence>
<dbReference type="SUPFAM" id="SSF52374">
    <property type="entry name" value="Nucleotidylyl transferase"/>
    <property type="match status" value="1"/>
</dbReference>
<reference evidence="11" key="1">
    <citation type="submission" date="2016-10" db="EMBL/GenBank/DDBJ databases">
        <authorList>
            <person name="Varghese N."/>
            <person name="Submissions S."/>
        </authorList>
    </citation>
    <scope>NUCLEOTIDE SEQUENCE [LARGE SCALE GENOMIC DNA]</scope>
    <source>
        <strain evidence="11">CGMCC 1.3704</strain>
    </source>
</reference>